<accession>A0ABP9RKA5</accession>
<dbReference type="Proteomes" id="UP001501570">
    <property type="component" value="Unassembled WGS sequence"/>
</dbReference>
<protein>
    <submittedName>
        <fullName evidence="1">Uncharacterized protein</fullName>
    </submittedName>
</protein>
<sequence length="118" mass="13267">MKPSRQRALRVDDVDYGWVTRYADPGHVVVRVWRAANRRGRGLEVLVPFDDPWLNYGPIITAPRDRVEEIFSLDAVTPRLVEKLVRAAIGDGWEPDGHGAPMRLVLGRDGVVAPDNRS</sequence>
<evidence type="ECO:0000313" key="1">
    <source>
        <dbReference type="EMBL" id="GAA5178476.1"/>
    </source>
</evidence>
<keyword evidence="2" id="KW-1185">Reference proteome</keyword>
<organism evidence="1 2">
    <name type="scientific">Rugosimonospora acidiphila</name>
    <dbReference type="NCBI Taxonomy" id="556531"/>
    <lineage>
        <taxon>Bacteria</taxon>
        <taxon>Bacillati</taxon>
        <taxon>Actinomycetota</taxon>
        <taxon>Actinomycetes</taxon>
        <taxon>Micromonosporales</taxon>
        <taxon>Micromonosporaceae</taxon>
        <taxon>Rugosimonospora</taxon>
    </lineage>
</organism>
<proteinExistence type="predicted"/>
<gene>
    <name evidence="1" type="ORF">GCM10023322_05740</name>
</gene>
<comment type="caution">
    <text evidence="1">The sequence shown here is derived from an EMBL/GenBank/DDBJ whole genome shotgun (WGS) entry which is preliminary data.</text>
</comment>
<dbReference type="EMBL" id="BAABJQ010000002">
    <property type="protein sequence ID" value="GAA5178476.1"/>
    <property type="molecule type" value="Genomic_DNA"/>
</dbReference>
<evidence type="ECO:0000313" key="2">
    <source>
        <dbReference type="Proteomes" id="UP001501570"/>
    </source>
</evidence>
<reference evidence="2" key="1">
    <citation type="journal article" date="2019" name="Int. J. Syst. Evol. Microbiol.">
        <title>The Global Catalogue of Microorganisms (GCM) 10K type strain sequencing project: providing services to taxonomists for standard genome sequencing and annotation.</title>
        <authorList>
            <consortium name="The Broad Institute Genomics Platform"/>
            <consortium name="The Broad Institute Genome Sequencing Center for Infectious Disease"/>
            <person name="Wu L."/>
            <person name="Ma J."/>
        </authorList>
    </citation>
    <scope>NUCLEOTIDE SEQUENCE [LARGE SCALE GENOMIC DNA]</scope>
    <source>
        <strain evidence="2">JCM 18304</strain>
    </source>
</reference>
<name>A0ABP9RKA5_9ACTN</name>